<keyword evidence="4" id="KW-1185">Reference proteome</keyword>
<evidence type="ECO:0000256" key="1">
    <source>
        <dbReference type="SAM" id="MobiDB-lite"/>
    </source>
</evidence>
<organism evidence="3 4">
    <name type="scientific">Terfezia boudieri ATCC MYA-4762</name>
    <dbReference type="NCBI Taxonomy" id="1051890"/>
    <lineage>
        <taxon>Eukaryota</taxon>
        <taxon>Fungi</taxon>
        <taxon>Dikarya</taxon>
        <taxon>Ascomycota</taxon>
        <taxon>Pezizomycotina</taxon>
        <taxon>Pezizomycetes</taxon>
        <taxon>Pezizales</taxon>
        <taxon>Pezizaceae</taxon>
        <taxon>Terfezia</taxon>
    </lineage>
</organism>
<feature type="compositionally biased region" description="Low complexity" evidence="1">
    <location>
        <begin position="57"/>
        <end position="73"/>
    </location>
</feature>
<proteinExistence type="predicted"/>
<dbReference type="InterPro" id="IPR039914">
    <property type="entry name" value="SRP9-like"/>
</dbReference>
<accession>A0A3N4LSB2</accession>
<dbReference type="InParanoid" id="A0A3N4LSB2"/>
<dbReference type="PANTHER" id="PTHR12834">
    <property type="entry name" value="SIGNAL RECOGNITION PARTICLE 9 KDA PROTEIN"/>
    <property type="match status" value="1"/>
</dbReference>
<dbReference type="EMBL" id="ML121536">
    <property type="protein sequence ID" value="RPB25807.1"/>
    <property type="molecule type" value="Genomic_DNA"/>
</dbReference>
<feature type="region of interest" description="Disordered" evidence="1">
    <location>
        <begin position="50"/>
        <end position="73"/>
    </location>
</feature>
<dbReference type="AlphaFoldDB" id="A0A3N4LSB2"/>
<evidence type="ECO:0000259" key="2">
    <source>
        <dbReference type="Pfam" id="PF05486"/>
    </source>
</evidence>
<gene>
    <name evidence="3" type="ORF">L211DRAFT_866778</name>
</gene>
<evidence type="ECO:0000313" key="3">
    <source>
        <dbReference type="EMBL" id="RPB25807.1"/>
    </source>
</evidence>
<dbReference type="Pfam" id="PF05486">
    <property type="entry name" value="SRP9-21"/>
    <property type="match status" value="1"/>
</dbReference>
<reference evidence="3 4" key="1">
    <citation type="journal article" date="2018" name="Nat. Ecol. Evol.">
        <title>Pezizomycetes genomes reveal the molecular basis of ectomycorrhizal truffle lifestyle.</title>
        <authorList>
            <person name="Murat C."/>
            <person name="Payen T."/>
            <person name="Noel B."/>
            <person name="Kuo A."/>
            <person name="Morin E."/>
            <person name="Chen J."/>
            <person name="Kohler A."/>
            <person name="Krizsan K."/>
            <person name="Balestrini R."/>
            <person name="Da Silva C."/>
            <person name="Montanini B."/>
            <person name="Hainaut M."/>
            <person name="Levati E."/>
            <person name="Barry K.W."/>
            <person name="Belfiori B."/>
            <person name="Cichocki N."/>
            <person name="Clum A."/>
            <person name="Dockter R.B."/>
            <person name="Fauchery L."/>
            <person name="Guy J."/>
            <person name="Iotti M."/>
            <person name="Le Tacon F."/>
            <person name="Lindquist E.A."/>
            <person name="Lipzen A."/>
            <person name="Malagnac F."/>
            <person name="Mello A."/>
            <person name="Molinier V."/>
            <person name="Miyauchi S."/>
            <person name="Poulain J."/>
            <person name="Riccioni C."/>
            <person name="Rubini A."/>
            <person name="Sitrit Y."/>
            <person name="Splivallo R."/>
            <person name="Traeger S."/>
            <person name="Wang M."/>
            <person name="Zifcakova L."/>
            <person name="Wipf D."/>
            <person name="Zambonelli A."/>
            <person name="Paolocci F."/>
            <person name="Nowrousian M."/>
            <person name="Ottonello S."/>
            <person name="Baldrian P."/>
            <person name="Spatafora J.W."/>
            <person name="Henrissat B."/>
            <person name="Nagy L.G."/>
            <person name="Aury J.M."/>
            <person name="Wincker P."/>
            <person name="Grigoriev I.V."/>
            <person name="Bonfante P."/>
            <person name="Martin F.M."/>
        </authorList>
    </citation>
    <scope>NUCLEOTIDE SEQUENCE [LARGE SCALE GENOMIC DNA]</scope>
    <source>
        <strain evidence="3 4">ATCC MYA-4762</strain>
    </source>
</reference>
<name>A0A3N4LSB2_9PEZI</name>
<dbReference type="InterPro" id="IPR039432">
    <property type="entry name" value="SRP9_dom"/>
</dbReference>
<dbReference type="Proteomes" id="UP000267821">
    <property type="component" value="Unassembled WGS sequence"/>
</dbReference>
<feature type="compositionally biased region" description="Low complexity" evidence="1">
    <location>
        <begin position="175"/>
        <end position="185"/>
    </location>
</feature>
<protein>
    <recommendedName>
        <fullName evidence="2">SRP9 domain-containing protein</fullName>
    </recommendedName>
</protein>
<dbReference type="STRING" id="1051890.A0A3N4LSB2"/>
<dbReference type="PANTHER" id="PTHR12834:SF12">
    <property type="entry name" value="SIGNAL RECOGNITION PARTICLE 9 KDA PROTEIN"/>
    <property type="match status" value="1"/>
</dbReference>
<dbReference type="GO" id="GO:0006614">
    <property type="term" value="P:SRP-dependent cotranslational protein targeting to membrane"/>
    <property type="evidence" value="ECO:0007669"/>
    <property type="project" value="InterPro"/>
</dbReference>
<dbReference type="OrthoDB" id="5419752at2759"/>
<feature type="domain" description="SRP9" evidence="2">
    <location>
        <begin position="6"/>
        <end position="117"/>
    </location>
</feature>
<sequence length="202" mass="21198">MHISPTPQDFLDQSLLLIQARPKTTRITTTYSTTSPSLRAKKTALWLAKKGKPTPPTTTTISPPTPTTAPTTPQQHTAHLTLKTYDPVSGTTIQFVTREIRDVGRLVGVLGRAARGMGGVKTQPDTVMSDAPVPTPTPTPTPNQAVLHVAEADVPRVGSPAPTAARIGTPGPGGEKQQQQHQQQAGGSGGAQGKGKKKKGKK</sequence>
<evidence type="ECO:0000313" key="4">
    <source>
        <dbReference type="Proteomes" id="UP000267821"/>
    </source>
</evidence>
<feature type="region of interest" description="Disordered" evidence="1">
    <location>
        <begin position="117"/>
        <end position="202"/>
    </location>
</feature>
<dbReference type="GO" id="GO:0005786">
    <property type="term" value="C:signal recognition particle, endoplasmic reticulum targeting"/>
    <property type="evidence" value="ECO:0007669"/>
    <property type="project" value="TreeGrafter"/>
</dbReference>